<dbReference type="PANTHER" id="PTHR26453">
    <property type="entry name" value="OLFACTORY RECEPTOR"/>
    <property type="match status" value="1"/>
</dbReference>
<evidence type="ECO:0000256" key="1">
    <source>
        <dbReference type="ARBA" id="ARBA00004651"/>
    </source>
</evidence>
<evidence type="ECO:0000313" key="15">
    <source>
        <dbReference type="RefSeq" id="XP_006034364.1"/>
    </source>
</evidence>
<accession>A0A1U7SMA0</accession>
<dbReference type="PROSITE" id="PS50262">
    <property type="entry name" value="G_PROTEIN_RECEP_F1_2"/>
    <property type="match status" value="1"/>
</dbReference>
<keyword evidence="8 12" id="KW-0472">Membrane</keyword>
<protein>
    <recommendedName>
        <fullName evidence="12">Olfactory receptor</fullName>
    </recommendedName>
</protein>
<keyword evidence="3 12" id="KW-0716">Sensory transduction</keyword>
<feature type="transmembrane region" description="Helical" evidence="12">
    <location>
        <begin position="81"/>
        <end position="107"/>
    </location>
</feature>
<dbReference type="Gene3D" id="1.20.1070.10">
    <property type="entry name" value="Rhodopsin 7-helix transmembrane proteins"/>
    <property type="match status" value="1"/>
</dbReference>
<evidence type="ECO:0000256" key="2">
    <source>
        <dbReference type="ARBA" id="ARBA00022475"/>
    </source>
</evidence>
<evidence type="ECO:0000256" key="7">
    <source>
        <dbReference type="ARBA" id="ARBA00023040"/>
    </source>
</evidence>
<dbReference type="KEGG" id="asn:102383975"/>
<dbReference type="Pfam" id="PF13853">
    <property type="entry name" value="7tm_4"/>
    <property type="match status" value="1"/>
</dbReference>
<keyword evidence="4 11" id="KW-0812">Transmembrane</keyword>
<evidence type="ECO:0000259" key="13">
    <source>
        <dbReference type="PROSITE" id="PS50262"/>
    </source>
</evidence>
<dbReference type="InParanoid" id="A0A1U7SMA0"/>
<dbReference type="PRINTS" id="PR00237">
    <property type="entry name" value="GPCRRHODOPSN"/>
</dbReference>
<evidence type="ECO:0000256" key="9">
    <source>
        <dbReference type="ARBA" id="ARBA00023170"/>
    </source>
</evidence>
<evidence type="ECO:0000256" key="11">
    <source>
        <dbReference type="RuleBase" id="RU000688"/>
    </source>
</evidence>
<evidence type="ECO:0000256" key="3">
    <source>
        <dbReference type="ARBA" id="ARBA00022606"/>
    </source>
</evidence>
<dbReference type="eggNOG" id="ENOG502SKV6">
    <property type="taxonomic scope" value="Eukaryota"/>
</dbReference>
<name>A0A1U7SMA0_ALLSI</name>
<feature type="transmembrane region" description="Helical" evidence="12">
    <location>
        <begin position="45"/>
        <end position="69"/>
    </location>
</feature>
<feature type="transmembrane region" description="Helical" evidence="12">
    <location>
        <begin position="119"/>
        <end position="140"/>
    </location>
</feature>
<dbReference type="GO" id="GO:0004984">
    <property type="term" value="F:olfactory receptor activity"/>
    <property type="evidence" value="ECO:0007669"/>
    <property type="project" value="InterPro"/>
</dbReference>
<dbReference type="InterPro" id="IPR000725">
    <property type="entry name" value="Olfact_rcpt"/>
</dbReference>
<dbReference type="SUPFAM" id="SSF81321">
    <property type="entry name" value="Family A G protein-coupled receptor-like"/>
    <property type="match status" value="1"/>
</dbReference>
<dbReference type="GO" id="GO:0004930">
    <property type="term" value="F:G protein-coupled receptor activity"/>
    <property type="evidence" value="ECO:0007669"/>
    <property type="project" value="UniProtKB-KW"/>
</dbReference>
<dbReference type="PRINTS" id="PR00245">
    <property type="entry name" value="OLFACTORYR"/>
</dbReference>
<dbReference type="Proteomes" id="UP000189705">
    <property type="component" value="Unplaced"/>
</dbReference>
<dbReference type="OrthoDB" id="6147321at2759"/>
<dbReference type="InterPro" id="IPR000276">
    <property type="entry name" value="GPCR_Rhodpsn"/>
</dbReference>
<evidence type="ECO:0000256" key="6">
    <source>
        <dbReference type="ARBA" id="ARBA00022989"/>
    </source>
</evidence>
<dbReference type="GeneID" id="102383975"/>
<feature type="transmembrane region" description="Helical" evidence="12">
    <location>
        <begin position="160"/>
        <end position="178"/>
    </location>
</feature>
<keyword evidence="14" id="KW-1185">Reference proteome</keyword>
<evidence type="ECO:0000256" key="12">
    <source>
        <dbReference type="RuleBase" id="RU363047"/>
    </source>
</evidence>
<feature type="transmembrane region" description="Helical" evidence="12">
    <location>
        <begin position="217"/>
        <end position="241"/>
    </location>
</feature>
<reference evidence="15" key="1">
    <citation type="submission" date="2025-08" db="UniProtKB">
        <authorList>
            <consortium name="RefSeq"/>
        </authorList>
    </citation>
    <scope>IDENTIFICATION</scope>
</reference>
<feature type="transmembrane region" description="Helical" evidence="12">
    <location>
        <begin position="293"/>
        <end position="312"/>
    </location>
</feature>
<evidence type="ECO:0000256" key="10">
    <source>
        <dbReference type="ARBA" id="ARBA00023224"/>
    </source>
</evidence>
<evidence type="ECO:0000256" key="8">
    <source>
        <dbReference type="ARBA" id="ARBA00023136"/>
    </source>
</evidence>
<evidence type="ECO:0000313" key="14">
    <source>
        <dbReference type="Proteomes" id="UP000189705"/>
    </source>
</evidence>
<feature type="domain" description="G-protein coupled receptors family 1 profile" evidence="13">
    <location>
        <begin position="61"/>
        <end position="310"/>
    </location>
</feature>
<comment type="subcellular location">
    <subcellularLocation>
        <location evidence="1 12">Cell membrane</location>
        <topology evidence="1 12">Multi-pass membrane protein</topology>
    </subcellularLocation>
</comment>
<dbReference type="GO" id="GO:0005886">
    <property type="term" value="C:plasma membrane"/>
    <property type="evidence" value="ECO:0007669"/>
    <property type="project" value="UniProtKB-SubCell"/>
</dbReference>
<gene>
    <name evidence="15" type="primary">LOC102383975</name>
</gene>
<keyword evidence="7 11" id="KW-0297">G-protein coupled receptor</keyword>
<evidence type="ECO:0000256" key="5">
    <source>
        <dbReference type="ARBA" id="ARBA00022725"/>
    </source>
</evidence>
<keyword evidence="2 12" id="KW-1003">Cell membrane</keyword>
<proteinExistence type="inferred from homology"/>
<dbReference type="FunFam" id="1.20.1070.10:FF:000005">
    <property type="entry name" value="Olfactory receptor"/>
    <property type="match status" value="1"/>
</dbReference>
<keyword evidence="5 12" id="KW-0552">Olfaction</keyword>
<dbReference type="RefSeq" id="XP_006034364.1">
    <property type="nucleotide sequence ID" value="XM_006034302.1"/>
</dbReference>
<dbReference type="AlphaFoldDB" id="A0A1U7SMA0"/>
<dbReference type="CDD" id="cd15429">
    <property type="entry name" value="7tmA_OR2F-like"/>
    <property type="match status" value="1"/>
</dbReference>
<keyword evidence="10 11" id="KW-0807">Transducer</keyword>
<evidence type="ECO:0000256" key="4">
    <source>
        <dbReference type="ARBA" id="ARBA00022692"/>
    </source>
</evidence>
<organism evidence="14 15">
    <name type="scientific">Alligator sinensis</name>
    <name type="common">Chinese alligator</name>
    <dbReference type="NCBI Taxonomy" id="38654"/>
    <lineage>
        <taxon>Eukaryota</taxon>
        <taxon>Metazoa</taxon>
        <taxon>Chordata</taxon>
        <taxon>Craniata</taxon>
        <taxon>Vertebrata</taxon>
        <taxon>Euteleostomi</taxon>
        <taxon>Archelosauria</taxon>
        <taxon>Archosauria</taxon>
        <taxon>Crocodylia</taxon>
        <taxon>Alligatoridae</taxon>
        <taxon>Alligatorinae</taxon>
        <taxon>Alligator</taxon>
    </lineage>
</organism>
<dbReference type="InterPro" id="IPR017452">
    <property type="entry name" value="GPCR_Rhodpsn_7TM"/>
</dbReference>
<keyword evidence="6 12" id="KW-1133">Transmembrane helix</keyword>
<dbReference type="PROSITE" id="PS00237">
    <property type="entry name" value="G_PROTEIN_RECEP_F1_1"/>
    <property type="match status" value="1"/>
</dbReference>
<keyword evidence="9 11" id="KW-0675">Receptor</keyword>
<comment type="similarity">
    <text evidence="11">Belongs to the G-protein coupled receptor 1 family.</text>
</comment>
<sequence length="334" mass="37471">MLLSGWYCSQQELGLNHTNKMESENQTSVTEFIILGLSSHRGTQLWLFALFLGMYVITLVGNTVIIVTIRIDPRLDTPMYFFLGNLSFLDICYTSSVVPQMLVHFLAQHKAISFSSCTAQLYVSLSLGSIEFILLAVMAYDRYVAICNPLHYTVTMSKRVCIQLAVASWASGFLNSLVQTTFTMRLPFRGFNIINHFACEAVALIKIACSNTYVNEIILVMASVLILIIPCSFIILSYIYIISSILRIRSSEGRYKTFSTCISHITVVMLCYGTAIFAYMRPRASVSPNQDKMFSLFYAVVTPMLNPVIYSLRNKEVKEALAKAMGSGLSSEKR</sequence>
<feature type="transmembrane region" description="Helical" evidence="12">
    <location>
        <begin position="261"/>
        <end position="281"/>
    </location>
</feature>